<comment type="similarity">
    <text evidence="1">Belongs to the UPF0098 family.</text>
</comment>
<dbReference type="InterPro" id="IPR036610">
    <property type="entry name" value="PEBP-like_sf"/>
</dbReference>
<dbReference type="PANTHER" id="PTHR30289:SF1">
    <property type="entry name" value="PEBP (PHOSPHATIDYLETHANOLAMINE-BINDING PROTEIN) FAMILY PROTEIN"/>
    <property type="match status" value="1"/>
</dbReference>
<dbReference type="InterPro" id="IPR008914">
    <property type="entry name" value="PEBP"/>
</dbReference>
<dbReference type="GO" id="GO:0004860">
    <property type="term" value="F:protein kinase inhibitor activity"/>
    <property type="evidence" value="ECO:0007669"/>
    <property type="project" value="UniProtKB-KW"/>
</dbReference>
<name>A0ABV8QA28_9MICO</name>
<evidence type="ECO:0000313" key="3">
    <source>
        <dbReference type="Proteomes" id="UP001595900"/>
    </source>
</evidence>
<evidence type="ECO:0000256" key="1">
    <source>
        <dbReference type="ARBA" id="ARBA00007120"/>
    </source>
</evidence>
<dbReference type="Proteomes" id="UP001595900">
    <property type="component" value="Unassembled WGS sequence"/>
</dbReference>
<accession>A0ABV8QA28</accession>
<dbReference type="Pfam" id="PF01161">
    <property type="entry name" value="PBP"/>
    <property type="match status" value="1"/>
</dbReference>
<dbReference type="PANTHER" id="PTHR30289">
    <property type="entry name" value="UNCHARACTERIZED PROTEIN YBCL-RELATED"/>
    <property type="match status" value="1"/>
</dbReference>
<dbReference type="RefSeq" id="WP_390232147.1">
    <property type="nucleotide sequence ID" value="NZ_JBHSCN010000022.1"/>
</dbReference>
<organism evidence="2 3">
    <name type="scientific">Gryllotalpicola reticulitermitis</name>
    <dbReference type="NCBI Taxonomy" id="1184153"/>
    <lineage>
        <taxon>Bacteria</taxon>
        <taxon>Bacillati</taxon>
        <taxon>Actinomycetota</taxon>
        <taxon>Actinomycetes</taxon>
        <taxon>Micrococcales</taxon>
        <taxon>Microbacteriaceae</taxon>
        <taxon>Gryllotalpicola</taxon>
    </lineage>
</organism>
<dbReference type="EMBL" id="JBHSCN010000022">
    <property type="protein sequence ID" value="MFC4245212.1"/>
    <property type="molecule type" value="Genomic_DNA"/>
</dbReference>
<proteinExistence type="inferred from homology"/>
<keyword evidence="2" id="KW-0649">Protein kinase inhibitor</keyword>
<comment type="caution">
    <text evidence="2">The sequence shown here is derived from an EMBL/GenBank/DDBJ whole genome shotgun (WGS) entry which is preliminary data.</text>
</comment>
<sequence length="189" mass="20073">MHPVERLLTPLGKLFRNRHADGSKSISHAPGLATENRITVTSPSFADGQEIPAKFCGRFIGDNISPALSWSPLPANAAHLLLIIEDLDSPGAVPRLHAVAEFPATMNGLDEGALTAEAKDITFLSGRRGPLVYAGPRPLPGHGSHHYRFHLYALDSHVDLDRVSGVEELPAAASGHVLASGVLTGTRES</sequence>
<reference evidence="3" key="1">
    <citation type="journal article" date="2019" name="Int. J. Syst. Evol. Microbiol.">
        <title>The Global Catalogue of Microorganisms (GCM) 10K type strain sequencing project: providing services to taxonomists for standard genome sequencing and annotation.</title>
        <authorList>
            <consortium name="The Broad Institute Genomics Platform"/>
            <consortium name="The Broad Institute Genome Sequencing Center for Infectious Disease"/>
            <person name="Wu L."/>
            <person name="Ma J."/>
        </authorList>
    </citation>
    <scope>NUCLEOTIDE SEQUENCE [LARGE SCALE GENOMIC DNA]</scope>
    <source>
        <strain evidence="3">CGMCC 1.10363</strain>
    </source>
</reference>
<keyword evidence="3" id="KW-1185">Reference proteome</keyword>
<gene>
    <name evidence="2" type="ORF">ACFOYW_17725</name>
</gene>
<dbReference type="CDD" id="cd00865">
    <property type="entry name" value="PEBP_bact_arch"/>
    <property type="match status" value="1"/>
</dbReference>
<dbReference type="InterPro" id="IPR005247">
    <property type="entry name" value="YbhB_YbcL/LppC-like"/>
</dbReference>
<protein>
    <submittedName>
        <fullName evidence="2">YbhB/YbcL family Raf kinase inhibitor-like protein</fullName>
    </submittedName>
</protein>
<evidence type="ECO:0000313" key="2">
    <source>
        <dbReference type="EMBL" id="MFC4245212.1"/>
    </source>
</evidence>
<dbReference type="SUPFAM" id="SSF49777">
    <property type="entry name" value="PEBP-like"/>
    <property type="match status" value="1"/>
</dbReference>
<dbReference type="Gene3D" id="3.90.280.10">
    <property type="entry name" value="PEBP-like"/>
    <property type="match status" value="1"/>
</dbReference>